<gene>
    <name evidence="1" type="ORF">TcWFU_005863</name>
</gene>
<reference evidence="1 2" key="1">
    <citation type="journal article" date="2022" name="Front. Cell. Infect. Microbiol.">
        <title>The Genomes of Two Strains of Taenia crassiceps the Animal Model for the Study of Human Cysticercosis.</title>
        <authorList>
            <person name="Bobes R.J."/>
            <person name="Estrada K."/>
            <person name="Rios-Valencia D.G."/>
            <person name="Calderon-Gallegos A."/>
            <person name="de la Torre P."/>
            <person name="Carrero J.C."/>
            <person name="Sanchez-Flores A."/>
            <person name="Laclette J.P."/>
        </authorList>
    </citation>
    <scope>NUCLEOTIDE SEQUENCE [LARGE SCALE GENOMIC DNA]</scope>
    <source>
        <strain evidence="1">WFUcys</strain>
    </source>
</reference>
<evidence type="ECO:0000313" key="1">
    <source>
        <dbReference type="EMBL" id="KAL5110460.1"/>
    </source>
</evidence>
<sequence length="112" mass="12519">MSQRFPSSPIVNAFGVTNVVGSCPTAIRVTVLFVVGQWKRQVCARLHWPPSISRPQKFVCLPSLNKPVVVYANLTNKHTQTTENELTNNHSPIISASRAHFTNWSMNFGRLS</sequence>
<proteinExistence type="predicted"/>
<dbReference type="EMBL" id="JAKROA010000002">
    <property type="protein sequence ID" value="KAL5110460.1"/>
    <property type="molecule type" value="Genomic_DNA"/>
</dbReference>
<protein>
    <submittedName>
        <fullName evidence="1">Uncharacterized protein</fullName>
    </submittedName>
</protein>
<dbReference type="Proteomes" id="UP001651158">
    <property type="component" value="Unassembled WGS sequence"/>
</dbReference>
<comment type="caution">
    <text evidence="1">The sequence shown here is derived from an EMBL/GenBank/DDBJ whole genome shotgun (WGS) entry which is preliminary data.</text>
</comment>
<accession>A0ABR4QLC8</accession>
<evidence type="ECO:0000313" key="2">
    <source>
        <dbReference type="Proteomes" id="UP001651158"/>
    </source>
</evidence>
<organism evidence="1 2">
    <name type="scientific">Taenia crassiceps</name>
    <dbReference type="NCBI Taxonomy" id="6207"/>
    <lineage>
        <taxon>Eukaryota</taxon>
        <taxon>Metazoa</taxon>
        <taxon>Spiralia</taxon>
        <taxon>Lophotrochozoa</taxon>
        <taxon>Platyhelminthes</taxon>
        <taxon>Cestoda</taxon>
        <taxon>Eucestoda</taxon>
        <taxon>Cyclophyllidea</taxon>
        <taxon>Taeniidae</taxon>
        <taxon>Taenia</taxon>
    </lineage>
</organism>
<dbReference type="PROSITE" id="PS51257">
    <property type="entry name" value="PROKAR_LIPOPROTEIN"/>
    <property type="match status" value="1"/>
</dbReference>
<name>A0ABR4QLC8_9CEST</name>
<keyword evidence="2" id="KW-1185">Reference proteome</keyword>